<dbReference type="EMBL" id="JACEFO010001753">
    <property type="protein sequence ID" value="KAF8711308.1"/>
    <property type="molecule type" value="Genomic_DNA"/>
</dbReference>
<dbReference type="InterPro" id="IPR004265">
    <property type="entry name" value="Dirigent"/>
</dbReference>
<keyword evidence="1" id="KW-0964">Secreted</keyword>
<dbReference type="EMBL" id="JACEFO010001753">
    <property type="protein sequence ID" value="KAF8711309.1"/>
    <property type="molecule type" value="Genomic_DNA"/>
</dbReference>
<comment type="similarity">
    <text evidence="1">Belongs to the plant dirigent protein family.</text>
</comment>
<sequence>MYVDDWALTTGLSASENVVGRVQGFHLQGSTLEVSGLIEVKPNGEWSITGGTAAFASAHGTIKFINSPSSTATDAIRELDIHVFHTPEATVSTPSNFSLMPPCLLSFRD</sequence>
<organism evidence="4 8">
    <name type="scientific">Digitaria exilis</name>
    <dbReference type="NCBI Taxonomy" id="1010633"/>
    <lineage>
        <taxon>Eukaryota</taxon>
        <taxon>Viridiplantae</taxon>
        <taxon>Streptophyta</taxon>
        <taxon>Embryophyta</taxon>
        <taxon>Tracheophyta</taxon>
        <taxon>Spermatophyta</taxon>
        <taxon>Magnoliopsida</taxon>
        <taxon>Liliopsida</taxon>
        <taxon>Poales</taxon>
        <taxon>Poaceae</taxon>
        <taxon>PACMAD clade</taxon>
        <taxon>Panicoideae</taxon>
        <taxon>Panicodae</taxon>
        <taxon>Paniceae</taxon>
        <taxon>Anthephorinae</taxon>
        <taxon>Digitaria</taxon>
    </lineage>
</organism>
<comment type="function">
    <text evidence="1">Dirigent proteins impart stereoselectivity on the phenoxy radical-coupling reaction, yielding optically active lignans from two molecules of coniferyl alcohol in the biosynthesis of lignans, flavonolignans, and alkaloids and thus plays a central role in plant secondary metabolism.</text>
</comment>
<dbReference type="GO" id="GO:0048046">
    <property type="term" value="C:apoplast"/>
    <property type="evidence" value="ECO:0007669"/>
    <property type="project" value="UniProtKB-SubCell"/>
</dbReference>
<dbReference type="Pfam" id="PF03018">
    <property type="entry name" value="Dirigent"/>
    <property type="match status" value="1"/>
</dbReference>
<protein>
    <recommendedName>
        <fullName evidence="1">Dirigent protein</fullName>
    </recommendedName>
</protein>
<proteinExistence type="inferred from homology"/>
<evidence type="ECO:0000313" key="7">
    <source>
        <dbReference type="EMBL" id="KAF8711313.1"/>
    </source>
</evidence>
<reference evidence="4" key="1">
    <citation type="submission" date="2020-07" db="EMBL/GenBank/DDBJ databases">
        <title>Genome sequence and genetic diversity analysis of an under-domesticated orphan crop, white fonio (Digitaria exilis).</title>
        <authorList>
            <person name="Bennetzen J.L."/>
            <person name="Chen S."/>
            <person name="Ma X."/>
            <person name="Wang X."/>
            <person name="Yssel A.E.J."/>
            <person name="Chaluvadi S.R."/>
            <person name="Johnson M."/>
            <person name="Gangashetty P."/>
            <person name="Hamidou F."/>
            <person name="Sanogo M.D."/>
            <person name="Zwaenepoel A."/>
            <person name="Wallace J."/>
            <person name="Van De Peer Y."/>
            <person name="Van Deynze A."/>
        </authorList>
    </citation>
    <scope>NUCLEOTIDE SEQUENCE</scope>
    <source>
        <tissue evidence="4">Leaves</tissue>
    </source>
</reference>
<keyword evidence="8" id="KW-1185">Reference proteome</keyword>
<dbReference type="EMBL" id="JACEFO010001753">
    <property type="protein sequence ID" value="KAF8711310.1"/>
    <property type="molecule type" value="Genomic_DNA"/>
</dbReference>
<dbReference type="EMBL" id="JACEFO010001753">
    <property type="protein sequence ID" value="KAF8711311.1"/>
    <property type="molecule type" value="Genomic_DNA"/>
</dbReference>
<comment type="subunit">
    <text evidence="1">Homodimer.</text>
</comment>
<evidence type="ECO:0000256" key="1">
    <source>
        <dbReference type="RuleBase" id="RU363099"/>
    </source>
</evidence>
<dbReference type="EMBL" id="JACEFO010001753">
    <property type="protein sequence ID" value="KAF8711312.1"/>
    <property type="molecule type" value="Genomic_DNA"/>
</dbReference>
<dbReference type="Proteomes" id="UP000636709">
    <property type="component" value="Unassembled WGS sequence"/>
</dbReference>
<evidence type="ECO:0000313" key="8">
    <source>
        <dbReference type="Proteomes" id="UP000636709"/>
    </source>
</evidence>
<comment type="subcellular location">
    <subcellularLocation>
        <location evidence="1">Secreted</location>
        <location evidence="1">Extracellular space</location>
        <location evidence="1">Apoplast</location>
    </subcellularLocation>
</comment>
<evidence type="ECO:0000313" key="3">
    <source>
        <dbReference type="EMBL" id="KAF8711309.1"/>
    </source>
</evidence>
<name>A0A835BQS3_9POAL</name>
<dbReference type="AlphaFoldDB" id="A0A835BQS3"/>
<dbReference type="EMBL" id="JACEFO010001753">
    <property type="protein sequence ID" value="KAF8711313.1"/>
    <property type="molecule type" value="Genomic_DNA"/>
</dbReference>
<evidence type="ECO:0000313" key="6">
    <source>
        <dbReference type="EMBL" id="KAF8711312.1"/>
    </source>
</evidence>
<dbReference type="OrthoDB" id="682987at2759"/>
<accession>A0A835BQS3</accession>
<evidence type="ECO:0000313" key="5">
    <source>
        <dbReference type="EMBL" id="KAF8711311.1"/>
    </source>
</evidence>
<keyword evidence="1" id="KW-0052">Apoplast</keyword>
<comment type="caution">
    <text evidence="4">The sequence shown here is derived from an EMBL/GenBank/DDBJ whole genome shotgun (WGS) entry which is preliminary data.</text>
</comment>
<gene>
    <name evidence="2" type="ORF">HU200_029332</name>
    <name evidence="3" type="ORF">HU200_029333</name>
    <name evidence="4" type="ORF">HU200_029334</name>
    <name evidence="5" type="ORF">HU200_029335</name>
    <name evidence="6" type="ORF">HU200_029336</name>
    <name evidence="7" type="ORF">HU200_029337</name>
</gene>
<evidence type="ECO:0000313" key="4">
    <source>
        <dbReference type="EMBL" id="KAF8711310.1"/>
    </source>
</evidence>
<evidence type="ECO:0000313" key="2">
    <source>
        <dbReference type="EMBL" id="KAF8711308.1"/>
    </source>
</evidence>